<dbReference type="NCBIfam" id="NF005907">
    <property type="entry name" value="PRK07883.1-5"/>
    <property type="match status" value="1"/>
</dbReference>
<dbReference type="Proteomes" id="UP000749311">
    <property type="component" value="Unassembled WGS sequence"/>
</dbReference>
<evidence type="ECO:0000259" key="1">
    <source>
        <dbReference type="PROSITE" id="PS50164"/>
    </source>
</evidence>
<dbReference type="InterPro" id="IPR013520">
    <property type="entry name" value="Ribonucl_H"/>
</dbReference>
<evidence type="ECO:0000313" key="2">
    <source>
        <dbReference type="EMBL" id="NIH57552.1"/>
    </source>
</evidence>
<dbReference type="EMBL" id="JAAMOZ010000001">
    <property type="protein sequence ID" value="NIH57552.1"/>
    <property type="molecule type" value="Genomic_DNA"/>
</dbReference>
<gene>
    <name evidence="2" type="ORF">FB473_002197</name>
</gene>
<reference evidence="2 3" key="1">
    <citation type="submission" date="2020-02" db="EMBL/GenBank/DDBJ databases">
        <title>Sequencing the genomes of 1000 actinobacteria strains.</title>
        <authorList>
            <person name="Klenk H.-P."/>
        </authorList>
    </citation>
    <scope>NUCLEOTIDE SEQUENCE [LARGE SCALE GENOMIC DNA]</scope>
    <source>
        <strain evidence="2 3">DSM 19609</strain>
    </source>
</reference>
<dbReference type="Gene3D" id="3.40.1440.10">
    <property type="entry name" value="GIY-YIG endonuclease"/>
    <property type="match status" value="1"/>
</dbReference>
<evidence type="ECO:0000313" key="3">
    <source>
        <dbReference type="Proteomes" id="UP000749311"/>
    </source>
</evidence>
<dbReference type="NCBIfam" id="TIGR00573">
    <property type="entry name" value="dnaq"/>
    <property type="match status" value="1"/>
</dbReference>
<sequence length="582" mass="63870">MIPSAPNSLQPSLEDLGTPLPLVTFCVVDLETTGGGPQAAITEFGAVKVCGGQVLGEFQTLVNPQAHIPAMIAVLTGITNQMVADAPPIGRVLPSFLEFARGTVLVAHNARFDVGFLKRASEALGYQWPGNAVVDTVALARQTLMPGEVPNVKLATLADHFHTTIEPSHRALDDARATVDVLHGLLERVGNLGVGTLEDLKEFEHRVSPQRRAKRAWAQNLPEAPGVYVFFSDRPGQGRQVLYVGKSTNIRRRVRGYFTSSETRPRMDEMVRVATGVETIVCATDLEAEIRELRMIAAHSPRYNRRSKRQNKLAWVKLTRDYWPRLSVVTSVADDQATYWGPFSSRTAAETACQTLYEAYPIRQCSQRMGRNGKASSCALGEIGRCLAPCTGTDRDVYLRTVEAVREAVTSDIRPTLALVGRRIAKLSQQQRYEDAREVTERLEAFVTATTRFHRLVGLSRCEQIVAARWEPRSSSRPGWHIHVIRHGRLAAAVVAAPGQSARTMADEAVRTAETVLPTPHDLPAGSVEEAERIVAWLESPGVRLIDIRGEWSLPVHVGLDEGDLARFTLGGTPARQPAEVA</sequence>
<dbReference type="SUPFAM" id="SSF53098">
    <property type="entry name" value="Ribonuclease H-like"/>
    <property type="match status" value="1"/>
</dbReference>
<keyword evidence="2" id="KW-0808">Transferase</keyword>
<feature type="domain" description="GIY-YIG" evidence="1">
    <location>
        <begin position="223"/>
        <end position="305"/>
    </location>
</feature>
<keyword evidence="2" id="KW-0548">Nucleotidyltransferase</keyword>
<accession>A0ABX0SGN6</accession>
<dbReference type="NCBIfam" id="NF005905">
    <property type="entry name" value="PRK07883.1-3"/>
    <property type="match status" value="1"/>
</dbReference>
<protein>
    <submittedName>
        <fullName evidence="2">DNA polymerase-3 subunit epsilon</fullName>
        <ecNumber evidence="2">2.7.7.7</ecNumber>
    </submittedName>
</protein>
<dbReference type="SMART" id="SM00465">
    <property type="entry name" value="GIYc"/>
    <property type="match status" value="1"/>
</dbReference>
<dbReference type="Gene3D" id="3.30.420.10">
    <property type="entry name" value="Ribonuclease H-like superfamily/Ribonuclease H"/>
    <property type="match status" value="1"/>
</dbReference>
<organism evidence="2 3">
    <name type="scientific">Brooklawnia cerclae</name>
    <dbReference type="NCBI Taxonomy" id="349934"/>
    <lineage>
        <taxon>Bacteria</taxon>
        <taxon>Bacillati</taxon>
        <taxon>Actinomycetota</taxon>
        <taxon>Actinomycetes</taxon>
        <taxon>Propionibacteriales</taxon>
        <taxon>Propionibacteriaceae</taxon>
        <taxon>Brooklawnia</taxon>
    </lineage>
</organism>
<dbReference type="CDD" id="cd06127">
    <property type="entry name" value="DEDDh"/>
    <property type="match status" value="1"/>
</dbReference>
<dbReference type="PROSITE" id="PS50164">
    <property type="entry name" value="GIY_YIG"/>
    <property type="match status" value="1"/>
</dbReference>
<keyword evidence="3" id="KW-1185">Reference proteome</keyword>
<comment type="caution">
    <text evidence="2">The sequence shown here is derived from an EMBL/GenBank/DDBJ whole genome shotgun (WGS) entry which is preliminary data.</text>
</comment>
<dbReference type="Pfam" id="PF00929">
    <property type="entry name" value="RNase_T"/>
    <property type="match status" value="1"/>
</dbReference>
<dbReference type="PANTHER" id="PTHR30562:SF1">
    <property type="entry name" value="UVRABC SYSTEM PROTEIN C"/>
    <property type="match status" value="1"/>
</dbReference>
<dbReference type="InterPro" id="IPR012337">
    <property type="entry name" value="RNaseH-like_sf"/>
</dbReference>
<dbReference type="EC" id="2.7.7.7" evidence="2"/>
<dbReference type="RefSeq" id="WP_341770102.1">
    <property type="nucleotide sequence ID" value="NZ_BAAAOO010000007.1"/>
</dbReference>
<dbReference type="SMART" id="SM00479">
    <property type="entry name" value="EXOIII"/>
    <property type="match status" value="1"/>
</dbReference>
<dbReference type="SUPFAM" id="SSF82771">
    <property type="entry name" value="GIY-YIG endonuclease"/>
    <property type="match status" value="1"/>
</dbReference>
<dbReference type="InterPro" id="IPR036397">
    <property type="entry name" value="RNaseH_sf"/>
</dbReference>
<name>A0ABX0SGN6_9ACTN</name>
<dbReference type="PANTHER" id="PTHR30562">
    <property type="entry name" value="UVRC/OXIDOREDUCTASE"/>
    <property type="match status" value="1"/>
</dbReference>
<dbReference type="InterPro" id="IPR035901">
    <property type="entry name" value="GIY-YIG_endonuc_sf"/>
</dbReference>
<dbReference type="CDD" id="cd10434">
    <property type="entry name" value="GIY-YIG_UvrC_Cho"/>
    <property type="match status" value="1"/>
</dbReference>
<proteinExistence type="predicted"/>
<dbReference type="InterPro" id="IPR006054">
    <property type="entry name" value="DnaQ"/>
</dbReference>
<dbReference type="InterPro" id="IPR047296">
    <property type="entry name" value="GIY-YIG_UvrC_Cho"/>
</dbReference>
<dbReference type="GO" id="GO:0003887">
    <property type="term" value="F:DNA-directed DNA polymerase activity"/>
    <property type="evidence" value="ECO:0007669"/>
    <property type="project" value="UniProtKB-EC"/>
</dbReference>
<dbReference type="InterPro" id="IPR050066">
    <property type="entry name" value="UvrABC_protein_C"/>
</dbReference>
<dbReference type="InterPro" id="IPR000305">
    <property type="entry name" value="GIY-YIG_endonuc"/>
</dbReference>